<feature type="transmembrane region" description="Helical" evidence="9">
    <location>
        <begin position="251"/>
        <end position="272"/>
    </location>
</feature>
<evidence type="ECO:0000256" key="7">
    <source>
        <dbReference type="ARBA" id="ARBA00022989"/>
    </source>
</evidence>
<keyword evidence="7 9" id="KW-1133">Transmembrane helix</keyword>
<feature type="domain" description="ABC transporter" evidence="10">
    <location>
        <begin position="341"/>
        <end position="577"/>
    </location>
</feature>
<evidence type="ECO:0000313" key="12">
    <source>
        <dbReference type="EMBL" id="MBB2956055.1"/>
    </source>
</evidence>
<feature type="transmembrane region" description="Helical" evidence="9">
    <location>
        <begin position="60"/>
        <end position="81"/>
    </location>
</feature>
<dbReference type="Pfam" id="PF00664">
    <property type="entry name" value="ABC_membrane"/>
    <property type="match status" value="1"/>
</dbReference>
<dbReference type="PROSITE" id="PS50929">
    <property type="entry name" value="ABC_TM1F"/>
    <property type="match status" value="1"/>
</dbReference>
<dbReference type="PANTHER" id="PTHR43394:SF1">
    <property type="entry name" value="ATP-BINDING CASSETTE SUB-FAMILY B MEMBER 10, MITOCHONDRIAL"/>
    <property type="match status" value="1"/>
</dbReference>
<dbReference type="EMBL" id="JACHWJ010000001">
    <property type="protein sequence ID" value="MBB2956055.1"/>
    <property type="molecule type" value="Genomic_DNA"/>
</dbReference>
<dbReference type="InterPro" id="IPR027417">
    <property type="entry name" value="P-loop_NTPase"/>
</dbReference>
<dbReference type="InterPro" id="IPR011527">
    <property type="entry name" value="ABC1_TM_dom"/>
</dbReference>
<dbReference type="AlphaFoldDB" id="A0A7W4UKD6"/>
<feature type="transmembrane region" description="Helical" evidence="9">
    <location>
        <begin position="20"/>
        <end position="40"/>
    </location>
</feature>
<dbReference type="PROSITE" id="PS50893">
    <property type="entry name" value="ABC_TRANSPORTER_2"/>
    <property type="match status" value="1"/>
</dbReference>
<dbReference type="Pfam" id="PF00005">
    <property type="entry name" value="ABC_tran"/>
    <property type="match status" value="1"/>
</dbReference>
<evidence type="ECO:0000256" key="6">
    <source>
        <dbReference type="ARBA" id="ARBA00022840"/>
    </source>
</evidence>
<dbReference type="GO" id="GO:0016887">
    <property type="term" value="F:ATP hydrolysis activity"/>
    <property type="evidence" value="ECO:0007669"/>
    <property type="project" value="InterPro"/>
</dbReference>
<keyword evidence="3" id="KW-1003">Cell membrane</keyword>
<sequence>MRAEPGLRQLLRLWEFVRPVKWSLFAGFASALTAAVLSLVGPQIIRLIVDGPVSSGERAAIIWGSLALLAVGCFEAFLWYLRRILVLTPMVGVERRVRDRLFARLQDLPAAFHDEWEAGQLLSRSSVDLNRVRRWLAFGLIMLTVNLLTVVAGIGVLLWLDPLLGIVYAVFSIPTALITLRFQRVYGRLSRRSQDQAGALATTVGEAAKGIRVIKAFGRGGEFLASFRTEAQALRETELEKARKQADMRSWLILLPQLAVATSLALGVLAVAGGRLTIGELSAFLFTALMLSWPVRSLGFLFADTLDAAASTTRVFEVLDTATTVSDPAAPLPVPVGPGVLEFRGVRFRFPDARDDDEVLQGIDLTLRPGETLALVGATGSGKSLLSELAVRLHDPTDGEVLLDGTDIRRFRRDELRSHVAIAFEQPLLFSASVRDNVALGRPEASDDELREALTVAQAGFALELPDGLDTLIGEEGHSLSGGQRQRLALARAIIARPRVLVLDDPLSAVDVRTETLATEALRTALTGVTTLVVAHRSSTVALADRVAVLQDGRITAVGEHRSLLAADPVYRGLLWQGDHVDEVVA</sequence>
<dbReference type="CDD" id="cd18543">
    <property type="entry name" value="ABC_6TM_Rv0194_D1_like"/>
    <property type="match status" value="1"/>
</dbReference>
<evidence type="ECO:0000256" key="5">
    <source>
        <dbReference type="ARBA" id="ARBA00022741"/>
    </source>
</evidence>
<dbReference type="RefSeq" id="WP_183622453.1">
    <property type="nucleotide sequence ID" value="NZ_JACHWJ010000001.1"/>
</dbReference>
<dbReference type="PANTHER" id="PTHR43394">
    <property type="entry name" value="ATP-DEPENDENT PERMEASE MDL1, MITOCHONDRIAL"/>
    <property type="match status" value="1"/>
</dbReference>
<evidence type="ECO:0000256" key="4">
    <source>
        <dbReference type="ARBA" id="ARBA00022692"/>
    </source>
</evidence>
<protein>
    <submittedName>
        <fullName evidence="12">ATP-binding cassette subfamily B protein</fullName>
    </submittedName>
</protein>
<dbReference type="SUPFAM" id="SSF90123">
    <property type="entry name" value="ABC transporter transmembrane region"/>
    <property type="match status" value="1"/>
</dbReference>
<dbReference type="InterPro" id="IPR003439">
    <property type="entry name" value="ABC_transporter-like_ATP-bd"/>
</dbReference>
<dbReference type="FunFam" id="3.40.50.300:FF:000854">
    <property type="entry name" value="Multidrug ABC transporter ATP-binding protein"/>
    <property type="match status" value="1"/>
</dbReference>
<evidence type="ECO:0000256" key="8">
    <source>
        <dbReference type="ARBA" id="ARBA00023136"/>
    </source>
</evidence>
<keyword evidence="4 9" id="KW-0812">Transmembrane</keyword>
<dbReference type="SMART" id="SM00382">
    <property type="entry name" value="AAA"/>
    <property type="match status" value="1"/>
</dbReference>
<dbReference type="SUPFAM" id="SSF52540">
    <property type="entry name" value="P-loop containing nucleoside triphosphate hydrolases"/>
    <property type="match status" value="1"/>
</dbReference>
<keyword evidence="2" id="KW-0813">Transport</keyword>
<dbReference type="InterPro" id="IPR003593">
    <property type="entry name" value="AAA+_ATPase"/>
</dbReference>
<evidence type="ECO:0000259" key="11">
    <source>
        <dbReference type="PROSITE" id="PS50929"/>
    </source>
</evidence>
<evidence type="ECO:0000256" key="2">
    <source>
        <dbReference type="ARBA" id="ARBA00022448"/>
    </source>
</evidence>
<proteinExistence type="predicted"/>
<dbReference type="InterPro" id="IPR036640">
    <property type="entry name" value="ABC1_TM_sf"/>
</dbReference>
<dbReference type="Gene3D" id="1.20.1560.10">
    <property type="entry name" value="ABC transporter type 1, transmembrane domain"/>
    <property type="match status" value="1"/>
</dbReference>
<name>A0A7W4UKD6_9MICO</name>
<dbReference type="Proteomes" id="UP000545286">
    <property type="component" value="Unassembled WGS sequence"/>
</dbReference>
<keyword evidence="6 12" id="KW-0067">ATP-binding</keyword>
<dbReference type="GO" id="GO:0005524">
    <property type="term" value="F:ATP binding"/>
    <property type="evidence" value="ECO:0007669"/>
    <property type="project" value="UniProtKB-KW"/>
</dbReference>
<evidence type="ECO:0000256" key="9">
    <source>
        <dbReference type="SAM" id="Phobius"/>
    </source>
</evidence>
<evidence type="ECO:0000313" key="13">
    <source>
        <dbReference type="Proteomes" id="UP000545286"/>
    </source>
</evidence>
<dbReference type="Gene3D" id="3.40.50.300">
    <property type="entry name" value="P-loop containing nucleotide triphosphate hydrolases"/>
    <property type="match status" value="1"/>
</dbReference>
<dbReference type="PROSITE" id="PS00211">
    <property type="entry name" value="ABC_TRANSPORTER_1"/>
    <property type="match status" value="1"/>
</dbReference>
<reference evidence="12 13" key="1">
    <citation type="submission" date="2020-08" db="EMBL/GenBank/DDBJ databases">
        <title>Sequencing the genomes of 1000 actinobacteria strains.</title>
        <authorList>
            <person name="Klenk H.-P."/>
        </authorList>
    </citation>
    <scope>NUCLEOTIDE SEQUENCE [LARGE SCALE GENOMIC DNA]</scope>
    <source>
        <strain evidence="12 13">DSM 20419</strain>
    </source>
</reference>
<accession>A0A7W4UKD6</accession>
<keyword evidence="8 9" id="KW-0472">Membrane</keyword>
<evidence type="ECO:0000256" key="1">
    <source>
        <dbReference type="ARBA" id="ARBA00004651"/>
    </source>
</evidence>
<dbReference type="GO" id="GO:0005886">
    <property type="term" value="C:plasma membrane"/>
    <property type="evidence" value="ECO:0007669"/>
    <property type="project" value="UniProtKB-SubCell"/>
</dbReference>
<feature type="transmembrane region" description="Helical" evidence="9">
    <location>
        <begin position="135"/>
        <end position="159"/>
    </location>
</feature>
<feature type="domain" description="ABC transmembrane type-1" evidence="11">
    <location>
        <begin position="25"/>
        <end position="307"/>
    </location>
</feature>
<evidence type="ECO:0000256" key="3">
    <source>
        <dbReference type="ARBA" id="ARBA00022475"/>
    </source>
</evidence>
<comment type="caution">
    <text evidence="12">The sequence shown here is derived from an EMBL/GenBank/DDBJ whole genome shotgun (WGS) entry which is preliminary data.</text>
</comment>
<dbReference type="GO" id="GO:0015421">
    <property type="term" value="F:ABC-type oligopeptide transporter activity"/>
    <property type="evidence" value="ECO:0007669"/>
    <property type="project" value="TreeGrafter"/>
</dbReference>
<organism evidence="12 13">
    <name type="scientific">Pseudoclavibacter helvolus</name>
    <dbReference type="NCBI Taxonomy" id="255205"/>
    <lineage>
        <taxon>Bacteria</taxon>
        <taxon>Bacillati</taxon>
        <taxon>Actinomycetota</taxon>
        <taxon>Actinomycetes</taxon>
        <taxon>Micrococcales</taxon>
        <taxon>Microbacteriaceae</taxon>
        <taxon>Pseudoclavibacter</taxon>
    </lineage>
</organism>
<comment type="subcellular location">
    <subcellularLocation>
        <location evidence="1">Cell membrane</location>
        <topology evidence="1">Multi-pass membrane protein</topology>
    </subcellularLocation>
</comment>
<keyword evidence="13" id="KW-1185">Reference proteome</keyword>
<dbReference type="InterPro" id="IPR039421">
    <property type="entry name" value="Type_1_exporter"/>
</dbReference>
<keyword evidence="5" id="KW-0547">Nucleotide-binding</keyword>
<gene>
    <name evidence="12" type="ORF">FHX72_000167</name>
</gene>
<dbReference type="InterPro" id="IPR017871">
    <property type="entry name" value="ABC_transporter-like_CS"/>
</dbReference>
<feature type="transmembrane region" description="Helical" evidence="9">
    <location>
        <begin position="165"/>
        <end position="182"/>
    </location>
</feature>
<evidence type="ECO:0000259" key="10">
    <source>
        <dbReference type="PROSITE" id="PS50893"/>
    </source>
</evidence>